<name>A0A1N7STW8_9BURK</name>
<evidence type="ECO:0000256" key="1">
    <source>
        <dbReference type="ARBA" id="ARBA00011738"/>
    </source>
</evidence>
<keyword evidence="3" id="KW-0456">Lyase</keyword>
<dbReference type="GO" id="GO:0004848">
    <property type="term" value="F:ureidoglycolate hydrolase activity"/>
    <property type="evidence" value="ECO:0007669"/>
    <property type="project" value="InterPro"/>
</dbReference>
<dbReference type="EMBL" id="CYGY02000096">
    <property type="protein sequence ID" value="SIT50923.1"/>
    <property type="molecule type" value="Genomic_DNA"/>
</dbReference>
<comment type="caution">
    <text evidence="5">The sequence shown here is derived from an EMBL/GenBank/DDBJ whole genome shotgun (WGS) entry which is preliminary data.</text>
</comment>
<evidence type="ECO:0000313" key="6">
    <source>
        <dbReference type="Proteomes" id="UP000195569"/>
    </source>
</evidence>
<dbReference type="InterPro" id="IPR007247">
    <property type="entry name" value="Ureidogly_lyase"/>
</dbReference>
<reference evidence="5" key="1">
    <citation type="submission" date="2016-12" db="EMBL/GenBank/DDBJ databases">
        <authorList>
            <person name="Moulin L."/>
        </authorList>
    </citation>
    <scope>NUCLEOTIDE SEQUENCE [LARGE SCALE GENOMIC DNA]</scope>
    <source>
        <strain evidence="5">STM 7183</strain>
    </source>
</reference>
<dbReference type="Pfam" id="PF04115">
    <property type="entry name" value="Ureidogly_lyase"/>
    <property type="match status" value="1"/>
</dbReference>
<keyword evidence="2" id="KW-0659">Purine metabolism</keyword>
<dbReference type="GO" id="GO:0006144">
    <property type="term" value="P:purine nucleobase metabolic process"/>
    <property type="evidence" value="ECO:0007669"/>
    <property type="project" value="UniProtKB-KW"/>
</dbReference>
<proteinExistence type="predicted"/>
<dbReference type="GO" id="GO:0000256">
    <property type="term" value="P:allantoin catabolic process"/>
    <property type="evidence" value="ECO:0007669"/>
    <property type="project" value="InterPro"/>
</dbReference>
<evidence type="ECO:0008006" key="7">
    <source>
        <dbReference type="Google" id="ProtNLM"/>
    </source>
</evidence>
<dbReference type="InterPro" id="IPR024060">
    <property type="entry name" value="Ureidoglycolate_lyase_dom_sf"/>
</dbReference>
<dbReference type="Proteomes" id="UP000195569">
    <property type="component" value="Unassembled WGS sequence"/>
</dbReference>
<evidence type="ECO:0000256" key="3">
    <source>
        <dbReference type="ARBA" id="ARBA00023239"/>
    </source>
</evidence>
<sequence length="209" mass="22900">MTVPLLRVEQLTPEAFSPYGWVLGKRLSASAEDPLFQSESLSMWCEHLFDAGTANETEILWASFGDKSDLVQQLEVRRLTQEAMVPLTGSLIQIVAFSQATRIPEMSSLRAFEIPVGMGTCIRPWCWHATRTLSGPTTAFMLSRRSTSFDLIVHLHTGAPLSESASIPICTHRLVTSTPLNQGSDGTLRNDATNQTSSVAKETAAYLVS</sequence>
<dbReference type="AlphaFoldDB" id="A0A1N7STW8"/>
<organism evidence="5 6">
    <name type="scientific">Paraburkholderia piptadeniae</name>
    <dbReference type="NCBI Taxonomy" id="1701573"/>
    <lineage>
        <taxon>Bacteria</taxon>
        <taxon>Pseudomonadati</taxon>
        <taxon>Pseudomonadota</taxon>
        <taxon>Betaproteobacteria</taxon>
        <taxon>Burkholderiales</taxon>
        <taxon>Burkholderiaceae</taxon>
        <taxon>Paraburkholderia</taxon>
    </lineage>
</organism>
<protein>
    <recommendedName>
        <fullName evidence="7">Ureidoglycolate hydrolase</fullName>
    </recommendedName>
</protein>
<evidence type="ECO:0000313" key="5">
    <source>
        <dbReference type="EMBL" id="SIT50923.1"/>
    </source>
</evidence>
<comment type="catalytic activity">
    <reaction evidence="4">
        <text>(S)-ureidoglycolate = urea + glyoxylate</text>
        <dbReference type="Rhea" id="RHEA:11304"/>
        <dbReference type="ChEBI" id="CHEBI:16199"/>
        <dbReference type="ChEBI" id="CHEBI:36655"/>
        <dbReference type="ChEBI" id="CHEBI:57296"/>
        <dbReference type="EC" id="4.3.2.3"/>
    </reaction>
</comment>
<dbReference type="GO" id="GO:0050385">
    <property type="term" value="F:ureidoglycolate lyase activity"/>
    <property type="evidence" value="ECO:0007669"/>
    <property type="project" value="UniProtKB-EC"/>
</dbReference>
<evidence type="ECO:0000256" key="4">
    <source>
        <dbReference type="ARBA" id="ARBA00047684"/>
    </source>
</evidence>
<dbReference type="InterPro" id="IPR011051">
    <property type="entry name" value="RmlC_Cupin_sf"/>
</dbReference>
<dbReference type="SUPFAM" id="SSF51182">
    <property type="entry name" value="RmlC-like cupins"/>
    <property type="match status" value="1"/>
</dbReference>
<dbReference type="RefSeq" id="WP_328590443.1">
    <property type="nucleotide sequence ID" value="NZ_CYGY02000096.1"/>
</dbReference>
<accession>A0A1N7STW8</accession>
<gene>
    <name evidence="5" type="ORF">BN2476_960074</name>
</gene>
<keyword evidence="6" id="KW-1185">Reference proteome</keyword>
<evidence type="ECO:0000256" key="2">
    <source>
        <dbReference type="ARBA" id="ARBA00022631"/>
    </source>
</evidence>
<dbReference type="Gene3D" id="2.60.120.480">
    <property type="entry name" value="Ureidoglycolate hydrolase"/>
    <property type="match status" value="1"/>
</dbReference>
<comment type="subunit">
    <text evidence="1">Homodimer.</text>
</comment>